<reference evidence="2 3" key="1">
    <citation type="journal article" date="2013" name="Genome Announc.">
        <title>Draft Genome Sequence of 'Candidatus Halobonum tyrrellensis' Strain G22, Isolated from the Hypersaline Waters of Lake Tyrrell, Australia.</title>
        <authorList>
            <person name="Ugalde J.A."/>
            <person name="Narasingarao P."/>
            <person name="Kuo S."/>
            <person name="Podell S."/>
            <person name="Allen E.E."/>
        </authorList>
    </citation>
    <scope>NUCLEOTIDE SEQUENCE [LARGE SCALE GENOMIC DNA]</scope>
    <source>
        <strain evidence="2 3">G22</strain>
    </source>
</reference>
<feature type="region of interest" description="Disordered" evidence="1">
    <location>
        <begin position="1"/>
        <end position="35"/>
    </location>
</feature>
<feature type="compositionally biased region" description="Basic and acidic residues" evidence="1">
    <location>
        <begin position="1"/>
        <end position="10"/>
    </location>
</feature>
<name>V4HJD4_9EURY</name>
<dbReference type="EMBL" id="ASGZ01000004">
    <property type="protein sequence ID" value="ESP89863.1"/>
    <property type="molecule type" value="Genomic_DNA"/>
</dbReference>
<dbReference type="AlphaFoldDB" id="V4HJD4"/>
<protein>
    <submittedName>
        <fullName evidence="2">Uncharacterized protein</fullName>
    </submittedName>
</protein>
<proteinExistence type="predicted"/>
<evidence type="ECO:0000313" key="3">
    <source>
        <dbReference type="Proteomes" id="UP000017840"/>
    </source>
</evidence>
<evidence type="ECO:0000256" key="1">
    <source>
        <dbReference type="SAM" id="MobiDB-lite"/>
    </source>
</evidence>
<organism evidence="2 3">
    <name type="scientific">Candidatus Halobonum tyrrellensis G22</name>
    <dbReference type="NCBI Taxonomy" id="1324957"/>
    <lineage>
        <taxon>Archaea</taxon>
        <taxon>Methanobacteriati</taxon>
        <taxon>Methanobacteriota</taxon>
        <taxon>Stenosarchaea group</taxon>
        <taxon>Halobacteria</taxon>
        <taxon>Halobacteriales</taxon>
        <taxon>Haloferacaceae</taxon>
        <taxon>Candidatus Halobonum</taxon>
    </lineage>
</organism>
<dbReference type="Proteomes" id="UP000017840">
    <property type="component" value="Unassembled WGS sequence"/>
</dbReference>
<feature type="compositionally biased region" description="Basic and acidic residues" evidence="1">
    <location>
        <begin position="23"/>
        <end position="35"/>
    </location>
</feature>
<keyword evidence="3" id="KW-1185">Reference proteome</keyword>
<gene>
    <name evidence="2" type="ORF">K933_01537</name>
</gene>
<accession>V4HJD4</accession>
<comment type="caution">
    <text evidence="2">The sequence shown here is derived from an EMBL/GenBank/DDBJ whole genome shotgun (WGS) entry which is preliminary data.</text>
</comment>
<evidence type="ECO:0000313" key="2">
    <source>
        <dbReference type="EMBL" id="ESP89863.1"/>
    </source>
</evidence>
<sequence>MYMAIDDRSGGDAGADAETVGGTDRERVETRERLETTKTVTDEYVTITRRVVRVDPSADD</sequence>
<dbReference type="STRING" id="1324957.K933_01537"/>